<sequence length="241" mass="26207">MLVLLQKVVAVTELGVVLGSLRLLAFGILKRILQGEGAGRMGNGAGGMGLPEAPCDGDESSTRHSSIGEPTLNPCSEEAVIWSSRFLGHGAEDPLPLRDPEVEFGLLRLESLLDGEDVGLIWPRLAALDVLTIPTSRAIPVSKENFQDNWTRYSSSDILRFFNLVNVILDSKLRLSFPELIVQLEVVEIILDLLPDQKLADAIRPSGIFSFTCLSSVTVTTHPHRDISGATVRKIESSVKL</sequence>
<dbReference type="EMBL" id="JBHFFA010000002">
    <property type="protein sequence ID" value="KAL2641638.1"/>
    <property type="molecule type" value="Genomic_DNA"/>
</dbReference>
<reference evidence="2 3" key="1">
    <citation type="submission" date="2024-09" db="EMBL/GenBank/DDBJ databases">
        <title>Chromosome-scale assembly of Riccia fluitans.</title>
        <authorList>
            <person name="Paukszto L."/>
            <person name="Sawicki J."/>
            <person name="Karawczyk K."/>
            <person name="Piernik-Szablinska J."/>
            <person name="Szczecinska M."/>
            <person name="Mazdziarz M."/>
        </authorList>
    </citation>
    <scope>NUCLEOTIDE SEQUENCE [LARGE SCALE GENOMIC DNA]</scope>
    <source>
        <strain evidence="2">Rf_01</strain>
        <tissue evidence="2">Aerial parts of the thallus</tissue>
    </source>
</reference>
<protein>
    <submittedName>
        <fullName evidence="2">Uncharacterized protein</fullName>
    </submittedName>
</protein>
<dbReference type="AlphaFoldDB" id="A0ABD1Z1H2"/>
<evidence type="ECO:0000313" key="2">
    <source>
        <dbReference type="EMBL" id="KAL2641638.1"/>
    </source>
</evidence>
<accession>A0ABD1Z1H2</accession>
<dbReference type="Proteomes" id="UP001605036">
    <property type="component" value="Unassembled WGS sequence"/>
</dbReference>
<evidence type="ECO:0000256" key="1">
    <source>
        <dbReference type="SAM" id="MobiDB-lite"/>
    </source>
</evidence>
<feature type="region of interest" description="Disordered" evidence="1">
    <location>
        <begin position="43"/>
        <end position="69"/>
    </location>
</feature>
<proteinExistence type="predicted"/>
<organism evidence="2 3">
    <name type="scientific">Riccia fluitans</name>
    <dbReference type="NCBI Taxonomy" id="41844"/>
    <lineage>
        <taxon>Eukaryota</taxon>
        <taxon>Viridiplantae</taxon>
        <taxon>Streptophyta</taxon>
        <taxon>Embryophyta</taxon>
        <taxon>Marchantiophyta</taxon>
        <taxon>Marchantiopsida</taxon>
        <taxon>Marchantiidae</taxon>
        <taxon>Marchantiales</taxon>
        <taxon>Ricciaceae</taxon>
        <taxon>Riccia</taxon>
    </lineage>
</organism>
<name>A0ABD1Z1H2_9MARC</name>
<comment type="caution">
    <text evidence="2">The sequence shown here is derived from an EMBL/GenBank/DDBJ whole genome shotgun (WGS) entry which is preliminary data.</text>
</comment>
<evidence type="ECO:0000313" key="3">
    <source>
        <dbReference type="Proteomes" id="UP001605036"/>
    </source>
</evidence>
<keyword evidence="3" id="KW-1185">Reference proteome</keyword>
<gene>
    <name evidence="2" type="ORF">R1flu_009225</name>
</gene>